<evidence type="ECO:0000313" key="1">
    <source>
        <dbReference type="EMBL" id="KAH9790827.1"/>
    </source>
</evidence>
<gene>
    <name evidence="1" type="ORF">KPL71_003529</name>
</gene>
<organism evidence="1 2">
    <name type="scientific">Citrus sinensis</name>
    <name type="common">Sweet orange</name>
    <name type="synonym">Citrus aurantium var. sinensis</name>
    <dbReference type="NCBI Taxonomy" id="2711"/>
    <lineage>
        <taxon>Eukaryota</taxon>
        <taxon>Viridiplantae</taxon>
        <taxon>Streptophyta</taxon>
        <taxon>Embryophyta</taxon>
        <taxon>Tracheophyta</taxon>
        <taxon>Spermatophyta</taxon>
        <taxon>Magnoliopsida</taxon>
        <taxon>eudicotyledons</taxon>
        <taxon>Gunneridae</taxon>
        <taxon>Pentapetalae</taxon>
        <taxon>rosids</taxon>
        <taxon>malvids</taxon>
        <taxon>Sapindales</taxon>
        <taxon>Rutaceae</taxon>
        <taxon>Aurantioideae</taxon>
        <taxon>Citrus</taxon>
    </lineage>
</organism>
<keyword evidence="2" id="KW-1185">Reference proteome</keyword>
<sequence>MHFPHQWLFLFIIITIIIMFRLCLSDPRISEPTIFCSAKKSKTSNFVPAFVKEMEILSQLITANTHFATFNLNKTPHVPIYALAQCHLDLSHTDCLLCFAASRTKLPRCLPSLSAAIFFDGCFLRYDIYSFYQESVSPSLDDVKCSAENATVENENENDAVDGFVESVGYAVGNVSRIAVEKGGGFGAVKVMGVYALAQCWESLGRDGCRECLDKAGMRVRRSCRMRKEGRGFNAGCYLRYSTDKFFNHDDETGDDRSSRLGVMIAIVLSTTAFLMLSLFAAYAAYARSSKMKEDRNNLGLYATSMKKSCLSFKYETLEKATNYFNPSKKLGQGGAGSRLIFNTRQWVDEFFNEVNLISSIEHKNLVKLLGCSIEGPESLLVYEYVPNRSLDQFIFDKNKTKLLNWNKRFNIILGTAEGLAYLHGGSETRIIHRDIKTSNILLDKDFTPKIADFGLARCFAADRTHVSTAVAGTLGYMAPEYLVRGQLTEKADVYSFGILIIEIVCGRRSNAFSQDSASPLQRVWTLYRSNKLVEAVDPNLKDDFPAEQVCNVLQIGLLCTQAAAALRPSMAQAIMLLTNKVCEIPTPSQPPFLNSSVMEPGNSSRSCSANSFISNVAKRIEVSYSSSESSSTHSSDAHSRSRELTQK</sequence>
<evidence type="ECO:0000313" key="2">
    <source>
        <dbReference type="Proteomes" id="UP000829398"/>
    </source>
</evidence>
<name>A0ACB8MYX3_CITSI</name>
<comment type="caution">
    <text evidence="1">The sequence shown here is derived from an EMBL/GenBank/DDBJ whole genome shotgun (WGS) entry which is preliminary data.</text>
</comment>
<dbReference type="Proteomes" id="UP000829398">
    <property type="component" value="Chromosome 2"/>
</dbReference>
<proteinExistence type="predicted"/>
<reference evidence="2" key="1">
    <citation type="journal article" date="2023" name="Hortic. Res.">
        <title>A chromosome-level phased genome enabling allele-level studies in sweet orange: a case study on citrus Huanglongbing tolerance.</title>
        <authorList>
            <person name="Wu B."/>
            <person name="Yu Q."/>
            <person name="Deng Z."/>
            <person name="Duan Y."/>
            <person name="Luo F."/>
            <person name="Gmitter F. Jr."/>
        </authorList>
    </citation>
    <scope>NUCLEOTIDE SEQUENCE [LARGE SCALE GENOMIC DNA]</scope>
    <source>
        <strain evidence="2">cv. Valencia</strain>
    </source>
</reference>
<accession>A0ACB8MYX3</accession>
<protein>
    <submittedName>
        <fullName evidence="1">Cysteine-rich receptor-like protein kinase 42</fullName>
    </submittedName>
</protein>
<dbReference type="EMBL" id="CM039171">
    <property type="protein sequence ID" value="KAH9790827.1"/>
    <property type="molecule type" value="Genomic_DNA"/>
</dbReference>